<reference evidence="15 16" key="1">
    <citation type="submission" date="2013-03" db="EMBL/GenBank/DDBJ databases">
        <title>The Genome Sequence of Phialophora europaea CBS 101466.</title>
        <authorList>
            <consortium name="The Broad Institute Genomics Platform"/>
            <person name="Cuomo C."/>
            <person name="de Hoog S."/>
            <person name="Gorbushina A."/>
            <person name="Walker B."/>
            <person name="Young S.K."/>
            <person name="Zeng Q."/>
            <person name="Gargeya S."/>
            <person name="Fitzgerald M."/>
            <person name="Haas B."/>
            <person name="Abouelleil A."/>
            <person name="Allen A.W."/>
            <person name="Alvarado L."/>
            <person name="Arachchi H.M."/>
            <person name="Berlin A.M."/>
            <person name="Chapman S.B."/>
            <person name="Gainer-Dewar J."/>
            <person name="Goldberg J."/>
            <person name="Griggs A."/>
            <person name="Gujja S."/>
            <person name="Hansen M."/>
            <person name="Howarth C."/>
            <person name="Imamovic A."/>
            <person name="Ireland A."/>
            <person name="Larimer J."/>
            <person name="McCowan C."/>
            <person name="Murphy C."/>
            <person name="Pearson M."/>
            <person name="Poon T.W."/>
            <person name="Priest M."/>
            <person name="Roberts A."/>
            <person name="Saif S."/>
            <person name="Shea T."/>
            <person name="Sisk P."/>
            <person name="Sykes S."/>
            <person name="Wortman J."/>
            <person name="Nusbaum C."/>
            <person name="Birren B."/>
        </authorList>
    </citation>
    <scope>NUCLEOTIDE SEQUENCE [LARGE SCALE GENOMIC DNA]</scope>
    <source>
        <strain evidence="15 16">CBS 101466</strain>
    </source>
</reference>
<dbReference type="STRING" id="1220924.W2RM65"/>
<comment type="catalytic activity">
    <reaction evidence="10 11 12">
        <text>L-cysteinyl-[protein] + hexadecanoyl-CoA = S-hexadecanoyl-L-cysteinyl-[protein] + CoA</text>
        <dbReference type="Rhea" id="RHEA:36683"/>
        <dbReference type="Rhea" id="RHEA-COMP:10131"/>
        <dbReference type="Rhea" id="RHEA-COMP:11032"/>
        <dbReference type="ChEBI" id="CHEBI:29950"/>
        <dbReference type="ChEBI" id="CHEBI:57287"/>
        <dbReference type="ChEBI" id="CHEBI:57379"/>
        <dbReference type="ChEBI" id="CHEBI:74151"/>
        <dbReference type="EC" id="2.3.1.225"/>
    </reaction>
</comment>
<feature type="active site" description="S-palmitoyl cysteine intermediate" evidence="11">
    <location>
        <position position="122"/>
    </location>
</feature>
<feature type="transmembrane region" description="Helical" evidence="11 12">
    <location>
        <begin position="12"/>
        <end position="36"/>
    </location>
</feature>
<dbReference type="OrthoDB" id="331948at2759"/>
<dbReference type="eggNOG" id="KOG1314">
    <property type="taxonomic scope" value="Eukaryota"/>
</dbReference>
<evidence type="ECO:0000256" key="8">
    <source>
        <dbReference type="ARBA" id="ARBA00023288"/>
    </source>
</evidence>
<keyword evidence="8 11" id="KW-0449">Lipoprotein</keyword>
<dbReference type="InterPro" id="IPR039859">
    <property type="entry name" value="PFA4/ZDH16/20/ERF2-like"/>
</dbReference>
<name>W2RM65_CYPE1</name>
<dbReference type="EMBL" id="KB822724">
    <property type="protein sequence ID" value="ETN37375.1"/>
    <property type="molecule type" value="Genomic_DNA"/>
</dbReference>
<dbReference type="VEuPathDB" id="FungiDB:HMPREF1541_08366"/>
<evidence type="ECO:0000256" key="11">
    <source>
        <dbReference type="HAMAP-Rule" id="MF_03199"/>
    </source>
</evidence>
<evidence type="ECO:0000256" key="4">
    <source>
        <dbReference type="ARBA" id="ARBA00022824"/>
    </source>
</evidence>
<feature type="transmembrane region" description="Helical" evidence="11 12">
    <location>
        <begin position="140"/>
        <end position="159"/>
    </location>
</feature>
<evidence type="ECO:0000256" key="12">
    <source>
        <dbReference type="RuleBase" id="RU079119"/>
    </source>
</evidence>
<evidence type="ECO:0000313" key="16">
    <source>
        <dbReference type="Proteomes" id="UP000030752"/>
    </source>
</evidence>
<protein>
    <recommendedName>
        <fullName evidence="11">Palmitoyltransferase PFA4</fullName>
        <ecNumber evidence="11">2.3.1.225</ecNumber>
    </recommendedName>
    <alternativeName>
        <fullName evidence="11">Protein S-acyltransferase</fullName>
        <shortName evidence="11">PAT</shortName>
    </alternativeName>
    <alternativeName>
        <fullName evidence="11">Protein fatty acyltransferase 4</fullName>
    </alternativeName>
</protein>
<keyword evidence="2 11" id="KW-0808">Transferase</keyword>
<evidence type="ECO:0000256" key="9">
    <source>
        <dbReference type="ARBA" id="ARBA00023315"/>
    </source>
</evidence>
<accession>W2RM65</accession>
<dbReference type="InterPro" id="IPR001594">
    <property type="entry name" value="Palmitoyltrfase_DHHC"/>
</dbReference>
<dbReference type="PANTHER" id="PTHR12246">
    <property type="entry name" value="PALMITOYLTRANSFERASE ZDHHC16"/>
    <property type="match status" value="1"/>
</dbReference>
<evidence type="ECO:0000256" key="10">
    <source>
        <dbReference type="ARBA" id="ARBA00048048"/>
    </source>
</evidence>
<keyword evidence="3 11" id="KW-0812">Transmembrane</keyword>
<keyword evidence="5 11" id="KW-1133">Transmembrane helix</keyword>
<organism evidence="15 16">
    <name type="scientific">Cyphellophora europaea (strain CBS 101466)</name>
    <name type="common">Phialophora europaea</name>
    <dbReference type="NCBI Taxonomy" id="1220924"/>
    <lineage>
        <taxon>Eukaryota</taxon>
        <taxon>Fungi</taxon>
        <taxon>Dikarya</taxon>
        <taxon>Ascomycota</taxon>
        <taxon>Pezizomycotina</taxon>
        <taxon>Eurotiomycetes</taxon>
        <taxon>Chaetothyriomycetidae</taxon>
        <taxon>Chaetothyriales</taxon>
        <taxon>Cyphellophoraceae</taxon>
        <taxon>Cyphellophora</taxon>
    </lineage>
</organism>
<dbReference type="Proteomes" id="UP000030752">
    <property type="component" value="Unassembled WGS sequence"/>
</dbReference>
<feature type="transmembrane region" description="Helical" evidence="11 12">
    <location>
        <begin position="179"/>
        <end position="201"/>
    </location>
</feature>
<feature type="compositionally biased region" description="Acidic residues" evidence="13">
    <location>
        <begin position="358"/>
        <end position="380"/>
    </location>
</feature>
<evidence type="ECO:0000256" key="3">
    <source>
        <dbReference type="ARBA" id="ARBA00022692"/>
    </source>
</evidence>
<dbReference type="InterPro" id="IPR033682">
    <property type="entry name" value="PFA4"/>
</dbReference>
<keyword evidence="9 11" id="KW-0012">Acyltransferase</keyword>
<dbReference type="HOGENOM" id="CLU_027721_8_1_1"/>
<dbReference type="FunCoup" id="W2RM65">
    <property type="interactions" value="28"/>
</dbReference>
<keyword evidence="4 11" id="KW-0256">Endoplasmic reticulum</keyword>
<evidence type="ECO:0000256" key="6">
    <source>
        <dbReference type="ARBA" id="ARBA00023136"/>
    </source>
</evidence>
<dbReference type="AlphaFoldDB" id="W2RM65"/>
<evidence type="ECO:0000256" key="1">
    <source>
        <dbReference type="ARBA" id="ARBA00004141"/>
    </source>
</evidence>
<dbReference type="HAMAP" id="MF_03199">
    <property type="entry name" value="DHHC_PAT_PFA4"/>
    <property type="match status" value="1"/>
</dbReference>
<evidence type="ECO:0000256" key="5">
    <source>
        <dbReference type="ARBA" id="ARBA00022989"/>
    </source>
</evidence>
<feature type="domain" description="Palmitoyltransferase DHHC" evidence="14">
    <location>
        <begin position="90"/>
        <end position="218"/>
    </location>
</feature>
<comment type="caution">
    <text evidence="11">Lacks conserved residue(s) required for the propagation of feature annotation.</text>
</comment>
<evidence type="ECO:0000256" key="13">
    <source>
        <dbReference type="SAM" id="MobiDB-lite"/>
    </source>
</evidence>
<comment type="function">
    <text evidence="11">Mediates the reversible addition of palmitate to target proteins, thereby regulating their membrane association and biological function.</text>
</comment>
<keyword evidence="16" id="KW-1185">Reference proteome</keyword>
<evidence type="ECO:0000256" key="2">
    <source>
        <dbReference type="ARBA" id="ARBA00022679"/>
    </source>
</evidence>
<sequence>MSKYDNPWIARLAVPGVVVLIAFLSYSSQLLFEYLAPGPLSKHQKIRFNVLVACIWISYARTCRTDPGRVPEYWLRDQAEEKADAERKPRTRYCRKCDAIKPPRSHHCKVCKRCIPQMDHHCPWTSNCVSHFTIPHFMRFLFYATTSMVYLEYFLYIRAAEVWDARNMPAYHGPTVWQLVHLFVLIMTNSLTLFVVGIMLCRGIYMITTNVTTIEGWEIERHQQLLRRARVMGGYLDGPDGIRVKIDKHEFPYDIGFWGNLRDNMGTWNILAWFWPFAAGVKTDGLTFETNGFEDPGQTWPPPDPDRMPRAPRALDAKNAFTYRHNGLSPEEELRAFKERQQADLVRRKAFGGRFDQETNEPIESDDLESDDDINGEEGWQDSGGNRLEDYGVDEGVEFYDEDDVPIAELIRRRERRFQQE</sequence>
<dbReference type="EC" id="2.3.1.225" evidence="11"/>
<comment type="subcellular location">
    <subcellularLocation>
        <location evidence="11">Endoplasmic reticulum membrane</location>
        <topology evidence="11">Multi-pass membrane protein</topology>
    </subcellularLocation>
    <subcellularLocation>
        <location evidence="1">Membrane</location>
        <topology evidence="1">Multi-pass membrane protein</topology>
    </subcellularLocation>
</comment>
<dbReference type="GeneID" id="19975705"/>
<dbReference type="GO" id="GO:0019706">
    <property type="term" value="F:protein-cysteine S-palmitoyltransferase activity"/>
    <property type="evidence" value="ECO:0007669"/>
    <property type="project" value="UniProtKB-UniRule"/>
</dbReference>
<feature type="region of interest" description="Disordered" evidence="13">
    <location>
        <begin position="351"/>
        <end position="399"/>
    </location>
</feature>
<proteinExistence type="inferred from homology"/>
<dbReference type="RefSeq" id="XP_008720907.1">
    <property type="nucleotide sequence ID" value="XM_008722685.1"/>
</dbReference>
<dbReference type="InParanoid" id="W2RM65"/>
<dbReference type="PROSITE" id="PS50216">
    <property type="entry name" value="DHHC"/>
    <property type="match status" value="1"/>
</dbReference>
<evidence type="ECO:0000313" key="15">
    <source>
        <dbReference type="EMBL" id="ETN37375.1"/>
    </source>
</evidence>
<comment type="domain">
    <text evidence="11 12">The DHHC domain is required for palmitoyltransferase activity.</text>
</comment>
<comment type="similarity">
    <text evidence="11">Belongs to the DHHC palmitoyltransferase family. PFA4 subfamily.</text>
</comment>
<keyword evidence="7 11" id="KW-0564">Palmitate</keyword>
<keyword evidence="6 11" id="KW-0472">Membrane</keyword>
<evidence type="ECO:0000256" key="7">
    <source>
        <dbReference type="ARBA" id="ARBA00023139"/>
    </source>
</evidence>
<dbReference type="Pfam" id="PF01529">
    <property type="entry name" value="DHHC"/>
    <property type="match status" value="1"/>
</dbReference>
<dbReference type="GO" id="GO:0005789">
    <property type="term" value="C:endoplasmic reticulum membrane"/>
    <property type="evidence" value="ECO:0007669"/>
    <property type="project" value="UniProtKB-SubCell"/>
</dbReference>
<gene>
    <name evidence="11" type="primary">PFA4</name>
    <name evidence="15" type="ORF">HMPREF1541_08366</name>
</gene>
<evidence type="ECO:0000259" key="14">
    <source>
        <dbReference type="Pfam" id="PF01529"/>
    </source>
</evidence>